<comment type="caution">
    <text evidence="2">The sequence shown here is derived from an EMBL/GenBank/DDBJ whole genome shotgun (WGS) entry which is preliminary data.</text>
</comment>
<keyword evidence="3" id="KW-1185">Reference proteome</keyword>
<gene>
    <name evidence="2" type="ORF">J1N35_038234</name>
</gene>
<sequence>MLSRERERERESYNQCWYNSYPTYNPQRQHYPESQCSNSDCGEDHSGYEEHPYYNMSKWIDIMESQRSALDRRFSSIKSMLNRMLKISQIQSKVNNPMEEVMHDVLDSDDKDPCTIVDHTESNNEIR</sequence>
<organism evidence="2 3">
    <name type="scientific">Gossypium stocksii</name>
    <dbReference type="NCBI Taxonomy" id="47602"/>
    <lineage>
        <taxon>Eukaryota</taxon>
        <taxon>Viridiplantae</taxon>
        <taxon>Streptophyta</taxon>
        <taxon>Embryophyta</taxon>
        <taxon>Tracheophyta</taxon>
        <taxon>Spermatophyta</taxon>
        <taxon>Magnoliopsida</taxon>
        <taxon>eudicotyledons</taxon>
        <taxon>Gunneridae</taxon>
        <taxon>Pentapetalae</taxon>
        <taxon>rosids</taxon>
        <taxon>malvids</taxon>
        <taxon>Malvales</taxon>
        <taxon>Malvaceae</taxon>
        <taxon>Malvoideae</taxon>
        <taxon>Gossypium</taxon>
    </lineage>
</organism>
<name>A0A9D3ZMP6_9ROSI</name>
<protein>
    <submittedName>
        <fullName evidence="2">Uncharacterized protein</fullName>
    </submittedName>
</protein>
<accession>A0A9D3ZMP6</accession>
<dbReference type="EMBL" id="JAIQCV010000011">
    <property type="protein sequence ID" value="KAH1047450.1"/>
    <property type="molecule type" value="Genomic_DNA"/>
</dbReference>
<reference evidence="2 3" key="1">
    <citation type="journal article" date="2021" name="Plant Biotechnol. J.">
        <title>Multi-omics assisted identification of the key and species-specific regulatory components of drought-tolerant mechanisms in Gossypium stocksii.</title>
        <authorList>
            <person name="Yu D."/>
            <person name="Ke L."/>
            <person name="Zhang D."/>
            <person name="Wu Y."/>
            <person name="Sun Y."/>
            <person name="Mei J."/>
            <person name="Sun J."/>
            <person name="Sun Y."/>
        </authorList>
    </citation>
    <scope>NUCLEOTIDE SEQUENCE [LARGE SCALE GENOMIC DNA]</scope>
    <source>
        <strain evidence="3">cv. E1</strain>
        <tissue evidence="2">Leaf</tissue>
    </source>
</reference>
<evidence type="ECO:0000313" key="3">
    <source>
        <dbReference type="Proteomes" id="UP000828251"/>
    </source>
</evidence>
<dbReference type="AlphaFoldDB" id="A0A9D3ZMP6"/>
<proteinExistence type="predicted"/>
<dbReference type="Proteomes" id="UP000828251">
    <property type="component" value="Unassembled WGS sequence"/>
</dbReference>
<evidence type="ECO:0000256" key="1">
    <source>
        <dbReference type="SAM" id="MobiDB-lite"/>
    </source>
</evidence>
<feature type="region of interest" description="Disordered" evidence="1">
    <location>
        <begin position="105"/>
        <end position="127"/>
    </location>
</feature>
<evidence type="ECO:0000313" key="2">
    <source>
        <dbReference type="EMBL" id="KAH1047450.1"/>
    </source>
</evidence>